<sequence>SVLRCVGGRDNSRVMPPVFCLMTNKSEESYRRLFQKLIDFGEVYNIDLQPQIILTDFESTAINAVQLEFDNVQSKGCHFHLAQSVYHKVQNCGLSSRYDTNEPFSLLIRHIPALAFLPYNEIPDAFDELNSIILSEAHE</sequence>
<keyword evidence="2" id="KW-1185">Reference proteome</keyword>
<name>A0ACA9NIJ7_9GLOM</name>
<gene>
    <name evidence="1" type="ORF">SCALOS_LOCUS8915</name>
</gene>
<accession>A0ACA9NIJ7</accession>
<organism evidence="1 2">
    <name type="scientific">Scutellospora calospora</name>
    <dbReference type="NCBI Taxonomy" id="85575"/>
    <lineage>
        <taxon>Eukaryota</taxon>
        <taxon>Fungi</taxon>
        <taxon>Fungi incertae sedis</taxon>
        <taxon>Mucoromycota</taxon>
        <taxon>Glomeromycotina</taxon>
        <taxon>Glomeromycetes</taxon>
        <taxon>Diversisporales</taxon>
        <taxon>Gigasporaceae</taxon>
        <taxon>Scutellospora</taxon>
    </lineage>
</organism>
<dbReference type="Proteomes" id="UP000789860">
    <property type="component" value="Unassembled WGS sequence"/>
</dbReference>
<evidence type="ECO:0000313" key="1">
    <source>
        <dbReference type="EMBL" id="CAG8657787.1"/>
    </source>
</evidence>
<evidence type="ECO:0000313" key="2">
    <source>
        <dbReference type="Proteomes" id="UP000789860"/>
    </source>
</evidence>
<comment type="caution">
    <text evidence="1">The sequence shown here is derived from an EMBL/GenBank/DDBJ whole genome shotgun (WGS) entry which is preliminary data.</text>
</comment>
<feature type="non-terminal residue" evidence="1">
    <location>
        <position position="139"/>
    </location>
</feature>
<protein>
    <submittedName>
        <fullName evidence="1">3735_t:CDS:1</fullName>
    </submittedName>
</protein>
<feature type="non-terminal residue" evidence="1">
    <location>
        <position position="1"/>
    </location>
</feature>
<proteinExistence type="predicted"/>
<dbReference type="EMBL" id="CAJVPM010025395">
    <property type="protein sequence ID" value="CAG8657787.1"/>
    <property type="molecule type" value="Genomic_DNA"/>
</dbReference>
<reference evidence="1" key="1">
    <citation type="submission" date="2021-06" db="EMBL/GenBank/DDBJ databases">
        <authorList>
            <person name="Kallberg Y."/>
            <person name="Tangrot J."/>
            <person name="Rosling A."/>
        </authorList>
    </citation>
    <scope>NUCLEOTIDE SEQUENCE</scope>
    <source>
        <strain evidence="1">AU212A</strain>
    </source>
</reference>